<dbReference type="EC" id="3.6.3.-" evidence="6"/>
<protein>
    <submittedName>
        <fullName evidence="5">ABC transporter ATP-binding protein</fullName>
    </submittedName>
    <submittedName>
        <fullName evidence="6">Lipopolysaccharide export system ATP-binding protein LptB</fullName>
        <ecNumber evidence="6">3.6.3.-</ecNumber>
    </submittedName>
</protein>
<evidence type="ECO:0000313" key="5">
    <source>
        <dbReference type="EMBL" id="AOY74820.1"/>
    </source>
</evidence>
<dbReference type="Proteomes" id="UP000177894">
    <property type="component" value="Chromosome"/>
</dbReference>
<dbReference type="InterPro" id="IPR003439">
    <property type="entry name" value="ABC_transporter-like_ATP-bd"/>
</dbReference>
<evidence type="ECO:0000259" key="4">
    <source>
        <dbReference type="PROSITE" id="PS50893"/>
    </source>
</evidence>
<keyword evidence="6" id="KW-0378">Hydrolase</keyword>
<dbReference type="SMART" id="SM00382">
    <property type="entry name" value="AAA"/>
    <property type="match status" value="1"/>
</dbReference>
<evidence type="ECO:0000256" key="1">
    <source>
        <dbReference type="ARBA" id="ARBA00022448"/>
    </source>
</evidence>
<dbReference type="GO" id="GO:1903806">
    <property type="term" value="P:L-isoleucine import across plasma membrane"/>
    <property type="evidence" value="ECO:0007669"/>
    <property type="project" value="TreeGrafter"/>
</dbReference>
<gene>
    <name evidence="6" type="primary">lptB_2</name>
    <name evidence="5" type="ORF">BJL90_01915</name>
    <name evidence="6" type="ORF">CLFO_36210</name>
</gene>
<dbReference type="Gene3D" id="3.40.50.300">
    <property type="entry name" value="P-loop containing nucleotide triphosphate hydrolases"/>
    <property type="match status" value="1"/>
</dbReference>
<evidence type="ECO:0000256" key="2">
    <source>
        <dbReference type="ARBA" id="ARBA00022741"/>
    </source>
</evidence>
<keyword evidence="7" id="KW-1185">Reference proteome</keyword>
<dbReference type="RefSeq" id="WP_070963796.1">
    <property type="nucleotide sequence ID" value="NZ_CP017603.1"/>
</dbReference>
<dbReference type="GO" id="GO:0005886">
    <property type="term" value="C:plasma membrane"/>
    <property type="evidence" value="ECO:0007669"/>
    <property type="project" value="TreeGrafter"/>
</dbReference>
<keyword evidence="1" id="KW-0813">Transport</keyword>
<evidence type="ECO:0000313" key="6">
    <source>
        <dbReference type="EMBL" id="ARE89214.1"/>
    </source>
</evidence>
<dbReference type="CDD" id="cd03219">
    <property type="entry name" value="ABC_Mj1267_LivG_branched"/>
    <property type="match status" value="1"/>
</dbReference>
<dbReference type="InterPro" id="IPR017871">
    <property type="entry name" value="ABC_transporter-like_CS"/>
</dbReference>
<feature type="domain" description="ABC transporter" evidence="4">
    <location>
        <begin position="4"/>
        <end position="251"/>
    </location>
</feature>
<dbReference type="KEGG" id="cfm:BJL90_01915"/>
<dbReference type="PANTHER" id="PTHR45772">
    <property type="entry name" value="CONSERVED COMPONENT OF ABC TRANSPORTER FOR NATURAL AMINO ACIDS-RELATED"/>
    <property type="match status" value="1"/>
</dbReference>
<reference evidence="6 8" key="2">
    <citation type="submission" date="2017-03" db="EMBL/GenBank/DDBJ databases">
        <title>Complete sequence of Clostridium formicaceticum DSM 92.</title>
        <authorList>
            <person name="Poehlein A."/>
            <person name="Karl M."/>
            <person name="Bengelsdorf F.R."/>
            <person name="Duerre P."/>
            <person name="Daniel R."/>
        </authorList>
    </citation>
    <scope>NUCLEOTIDE SEQUENCE [LARGE SCALE GENOMIC DNA]</scope>
    <source>
        <strain evidence="6 8">DSM 92</strain>
    </source>
</reference>
<keyword evidence="3 6" id="KW-0067">ATP-binding</keyword>
<dbReference type="Pfam" id="PF12399">
    <property type="entry name" value="BCA_ABC_TP_C"/>
    <property type="match status" value="1"/>
</dbReference>
<dbReference type="GO" id="GO:0015188">
    <property type="term" value="F:L-isoleucine transmembrane transporter activity"/>
    <property type="evidence" value="ECO:0007669"/>
    <property type="project" value="TreeGrafter"/>
</dbReference>
<dbReference type="InterPro" id="IPR003593">
    <property type="entry name" value="AAA+_ATPase"/>
</dbReference>
<evidence type="ECO:0000256" key="3">
    <source>
        <dbReference type="ARBA" id="ARBA00022840"/>
    </source>
</evidence>
<dbReference type="InterPro" id="IPR027417">
    <property type="entry name" value="P-loop_NTPase"/>
</dbReference>
<dbReference type="AlphaFoldDB" id="A0AAC9RP08"/>
<keyword evidence="2" id="KW-0547">Nucleotide-binding</keyword>
<dbReference type="PROSITE" id="PS50893">
    <property type="entry name" value="ABC_TRANSPORTER_2"/>
    <property type="match status" value="1"/>
</dbReference>
<dbReference type="GO" id="GO:0016887">
    <property type="term" value="F:ATP hydrolysis activity"/>
    <property type="evidence" value="ECO:0007669"/>
    <property type="project" value="InterPro"/>
</dbReference>
<dbReference type="EMBL" id="CP020559">
    <property type="protein sequence ID" value="ARE89214.1"/>
    <property type="molecule type" value="Genomic_DNA"/>
</dbReference>
<accession>A0AAC9RP08</accession>
<dbReference type="InterPro" id="IPR032823">
    <property type="entry name" value="BCA_ABC_TP_C"/>
</dbReference>
<dbReference type="GO" id="GO:0015192">
    <property type="term" value="F:L-phenylalanine transmembrane transporter activity"/>
    <property type="evidence" value="ECO:0007669"/>
    <property type="project" value="TreeGrafter"/>
</dbReference>
<organism evidence="6 8">
    <name type="scientific">Clostridium formicaceticum</name>
    <dbReference type="NCBI Taxonomy" id="1497"/>
    <lineage>
        <taxon>Bacteria</taxon>
        <taxon>Bacillati</taxon>
        <taxon>Bacillota</taxon>
        <taxon>Clostridia</taxon>
        <taxon>Eubacteriales</taxon>
        <taxon>Clostridiaceae</taxon>
        <taxon>Clostridium</taxon>
    </lineage>
</organism>
<dbReference type="Pfam" id="PF00005">
    <property type="entry name" value="ABC_tran"/>
    <property type="match status" value="1"/>
</dbReference>
<sequence>MKLLEVDNLTMMFGGLKAVNDVNLNIHQGEIVSLIGPNGAGKTTFFNMLTGIYKPTSGTIQFQNKRIDGIPPQKIIEQGIARTFQNIRLFSHMTVLENVLLGMHSCSSNNLLHALLRTKKFYQEEQENTMKAKELLATVGLLKKSSDYAKNLSYGQQRKLEIIRALASRPKLLLLDEPAAGMNPQETEDLMKYISGLKDLGITVLLIEHDMKLVMKISDRIYVLDHGTKIAEGEPSVIKSNQAVIEAYLGKGA</sequence>
<dbReference type="GO" id="GO:0005304">
    <property type="term" value="F:L-valine transmembrane transporter activity"/>
    <property type="evidence" value="ECO:0007669"/>
    <property type="project" value="TreeGrafter"/>
</dbReference>
<dbReference type="GO" id="GO:0042941">
    <property type="term" value="P:D-alanine transmembrane transport"/>
    <property type="evidence" value="ECO:0007669"/>
    <property type="project" value="TreeGrafter"/>
</dbReference>
<dbReference type="SUPFAM" id="SSF52540">
    <property type="entry name" value="P-loop containing nucleoside triphosphate hydrolases"/>
    <property type="match status" value="1"/>
</dbReference>
<dbReference type="FunFam" id="3.40.50.300:FF:000421">
    <property type="entry name" value="Branched-chain amino acid ABC transporter ATP-binding protein"/>
    <property type="match status" value="1"/>
</dbReference>
<evidence type="ECO:0000313" key="7">
    <source>
        <dbReference type="Proteomes" id="UP000177894"/>
    </source>
</evidence>
<evidence type="ECO:0000313" key="8">
    <source>
        <dbReference type="Proteomes" id="UP000192478"/>
    </source>
</evidence>
<dbReference type="Proteomes" id="UP000192478">
    <property type="component" value="Chromosome"/>
</dbReference>
<name>A0AAC9RP08_9CLOT</name>
<reference evidence="5 7" key="1">
    <citation type="submission" date="2016-10" db="EMBL/GenBank/DDBJ databases">
        <title>Complete Genome Sequence of Acetogen Clostridium formicoaceticum ATCC 27076.</title>
        <authorList>
            <person name="Bao T."/>
            <person name="Cheng C."/>
            <person name="Zhao J."/>
            <person name="Yang S.-T."/>
            <person name="Wang J."/>
            <person name="Wang M."/>
        </authorList>
    </citation>
    <scope>NUCLEOTIDE SEQUENCE [LARGE SCALE GENOMIC DNA]</scope>
    <source>
        <strain evidence="5 7">ATCC 27076</strain>
    </source>
</reference>
<dbReference type="PROSITE" id="PS00211">
    <property type="entry name" value="ABC_TRANSPORTER_1"/>
    <property type="match status" value="1"/>
</dbReference>
<proteinExistence type="predicted"/>
<dbReference type="GO" id="GO:1903805">
    <property type="term" value="P:L-valine import across plasma membrane"/>
    <property type="evidence" value="ECO:0007669"/>
    <property type="project" value="TreeGrafter"/>
</dbReference>
<dbReference type="GO" id="GO:0015808">
    <property type="term" value="P:L-alanine transport"/>
    <property type="evidence" value="ECO:0007669"/>
    <property type="project" value="TreeGrafter"/>
</dbReference>
<dbReference type="GO" id="GO:0005524">
    <property type="term" value="F:ATP binding"/>
    <property type="evidence" value="ECO:0007669"/>
    <property type="project" value="UniProtKB-KW"/>
</dbReference>
<dbReference type="PANTHER" id="PTHR45772:SF7">
    <property type="entry name" value="AMINO ACID ABC TRANSPORTER ATP-BINDING PROTEIN"/>
    <property type="match status" value="1"/>
</dbReference>
<dbReference type="EMBL" id="CP017603">
    <property type="protein sequence ID" value="AOY74820.1"/>
    <property type="molecule type" value="Genomic_DNA"/>
</dbReference>
<dbReference type="InterPro" id="IPR051120">
    <property type="entry name" value="ABC_AA/LPS_Transport"/>
</dbReference>